<dbReference type="AlphaFoldDB" id="A0AAV9SBM5"/>
<proteinExistence type="predicted"/>
<gene>
    <name evidence="1" type="ORF">CRENBAI_013986</name>
</gene>
<name>A0AAV9SBM5_9TELE</name>
<accession>A0AAV9SBM5</accession>
<dbReference type="Proteomes" id="UP001311232">
    <property type="component" value="Unassembled WGS sequence"/>
</dbReference>
<reference evidence="1 2" key="1">
    <citation type="submission" date="2021-06" db="EMBL/GenBank/DDBJ databases">
        <authorList>
            <person name="Palmer J.M."/>
        </authorList>
    </citation>
    <scope>NUCLEOTIDE SEQUENCE [LARGE SCALE GENOMIC DNA]</scope>
    <source>
        <strain evidence="1 2">MEX-2019</strain>
        <tissue evidence="1">Muscle</tissue>
    </source>
</reference>
<evidence type="ECO:0000313" key="1">
    <source>
        <dbReference type="EMBL" id="KAK5618679.1"/>
    </source>
</evidence>
<protein>
    <submittedName>
        <fullName evidence="1">Uncharacterized protein</fullName>
    </submittedName>
</protein>
<dbReference type="EMBL" id="JAHHUM010000605">
    <property type="protein sequence ID" value="KAK5618679.1"/>
    <property type="molecule type" value="Genomic_DNA"/>
</dbReference>
<evidence type="ECO:0000313" key="2">
    <source>
        <dbReference type="Proteomes" id="UP001311232"/>
    </source>
</evidence>
<organism evidence="1 2">
    <name type="scientific">Crenichthys baileyi</name>
    <name type="common">White River springfish</name>
    <dbReference type="NCBI Taxonomy" id="28760"/>
    <lineage>
        <taxon>Eukaryota</taxon>
        <taxon>Metazoa</taxon>
        <taxon>Chordata</taxon>
        <taxon>Craniata</taxon>
        <taxon>Vertebrata</taxon>
        <taxon>Euteleostomi</taxon>
        <taxon>Actinopterygii</taxon>
        <taxon>Neopterygii</taxon>
        <taxon>Teleostei</taxon>
        <taxon>Neoteleostei</taxon>
        <taxon>Acanthomorphata</taxon>
        <taxon>Ovalentaria</taxon>
        <taxon>Atherinomorphae</taxon>
        <taxon>Cyprinodontiformes</taxon>
        <taxon>Goodeidae</taxon>
        <taxon>Crenichthys</taxon>
    </lineage>
</organism>
<comment type="caution">
    <text evidence="1">The sequence shown here is derived from an EMBL/GenBank/DDBJ whole genome shotgun (WGS) entry which is preliminary data.</text>
</comment>
<sequence length="86" mass="9583">MAEVVDLYWGVDPEEWDNPDLQRLRMNLLEECLKTSAGPCFVVTSISKLLIQSAYAEDRDSLSTREVHGLSSQLAAFGFQVSSGFL</sequence>
<keyword evidence="2" id="KW-1185">Reference proteome</keyword>